<gene>
    <name evidence="4" type="ORF">EWE75_15050</name>
</gene>
<keyword evidence="2" id="KW-0479">Metal-binding</keyword>
<dbReference type="GO" id="GO:0044281">
    <property type="term" value="P:small molecule metabolic process"/>
    <property type="evidence" value="ECO:0007669"/>
    <property type="project" value="UniProtKB-ARBA"/>
</dbReference>
<evidence type="ECO:0000256" key="2">
    <source>
        <dbReference type="ARBA" id="ARBA00022723"/>
    </source>
</evidence>
<dbReference type="GO" id="GO:0016787">
    <property type="term" value="F:hydrolase activity"/>
    <property type="evidence" value="ECO:0007669"/>
    <property type="project" value="UniProtKB-KW"/>
</dbReference>
<organism evidence="4 5">
    <name type="scientific">Sphingomonas populi</name>
    <dbReference type="NCBI Taxonomy" id="2484750"/>
    <lineage>
        <taxon>Bacteria</taxon>
        <taxon>Pseudomonadati</taxon>
        <taxon>Pseudomonadota</taxon>
        <taxon>Alphaproteobacteria</taxon>
        <taxon>Sphingomonadales</taxon>
        <taxon>Sphingomonadaceae</taxon>
        <taxon>Sphingomonas</taxon>
    </lineage>
</organism>
<evidence type="ECO:0000259" key="3">
    <source>
        <dbReference type="Pfam" id="PF01557"/>
    </source>
</evidence>
<evidence type="ECO:0000256" key="1">
    <source>
        <dbReference type="ARBA" id="ARBA00010211"/>
    </source>
</evidence>
<comment type="similarity">
    <text evidence="1">Belongs to the FAH family.</text>
</comment>
<protein>
    <submittedName>
        <fullName evidence="4">FAA hydrolase family protein</fullName>
    </submittedName>
</protein>
<dbReference type="InterPro" id="IPR036663">
    <property type="entry name" value="Fumarylacetoacetase_C_sf"/>
</dbReference>
<evidence type="ECO:0000313" key="5">
    <source>
        <dbReference type="Proteomes" id="UP000292085"/>
    </source>
</evidence>
<evidence type="ECO:0000313" key="4">
    <source>
        <dbReference type="EMBL" id="RZF63646.1"/>
    </source>
</evidence>
<dbReference type="AlphaFoldDB" id="A0A4Q6Y3F5"/>
<dbReference type="PANTHER" id="PTHR42796">
    <property type="entry name" value="FUMARYLACETOACETATE HYDROLASE DOMAIN-CONTAINING PROTEIN 2A-RELATED"/>
    <property type="match status" value="1"/>
</dbReference>
<dbReference type="GO" id="GO:0046872">
    <property type="term" value="F:metal ion binding"/>
    <property type="evidence" value="ECO:0007669"/>
    <property type="project" value="UniProtKB-KW"/>
</dbReference>
<name>A0A4Q6Y3F5_9SPHN</name>
<dbReference type="Proteomes" id="UP000292085">
    <property type="component" value="Unassembled WGS sequence"/>
</dbReference>
<dbReference type="EMBL" id="SGIS01000023">
    <property type="protein sequence ID" value="RZF63646.1"/>
    <property type="molecule type" value="Genomic_DNA"/>
</dbReference>
<dbReference type="Gene3D" id="3.90.850.10">
    <property type="entry name" value="Fumarylacetoacetase-like, C-terminal domain"/>
    <property type="match status" value="1"/>
</dbReference>
<dbReference type="InterPro" id="IPR011234">
    <property type="entry name" value="Fumarylacetoacetase-like_C"/>
</dbReference>
<sequence>MKFCRFNKDRIGVVQGELIHDVTSLFDRQLSWPTAAGDAIIAQLAAVHASGIDLAKMPVVPLADVRLESPVANPNKIIGAPVNYHAHIAEANADAEINSGRTYTTLEAYGLFLKANSSLIGPADDISLAFADRRTDHEVELVVVIGKTARHVSRDDAFGYIAGYTVGLDMTVRGAEVPSYRKSPDGYCVLGPWLVTPDEIKNPDKLGLSLTVNGETRQSANTDLLILGVARLIEYASAIYTLYPGDIIMTGTPAGVGPVEAGDLIDATVEQVGSLRIRVIPARPTVQGASA</sequence>
<keyword evidence="5" id="KW-1185">Reference proteome</keyword>
<accession>A0A4Q6Y3F5</accession>
<dbReference type="PANTHER" id="PTHR42796:SF4">
    <property type="entry name" value="FUMARYLACETOACETATE HYDROLASE DOMAIN-CONTAINING PROTEIN 2A"/>
    <property type="match status" value="1"/>
</dbReference>
<comment type="caution">
    <text evidence="4">The sequence shown here is derived from an EMBL/GenBank/DDBJ whole genome shotgun (WGS) entry which is preliminary data.</text>
</comment>
<feature type="domain" description="Fumarylacetoacetase-like C-terminal" evidence="3">
    <location>
        <begin position="76"/>
        <end position="279"/>
    </location>
</feature>
<dbReference type="Pfam" id="PF01557">
    <property type="entry name" value="FAA_hydrolase"/>
    <property type="match status" value="1"/>
</dbReference>
<dbReference type="SUPFAM" id="SSF56529">
    <property type="entry name" value="FAH"/>
    <property type="match status" value="1"/>
</dbReference>
<dbReference type="RefSeq" id="WP_130158930.1">
    <property type="nucleotide sequence ID" value="NZ_SGIS01000023.1"/>
</dbReference>
<keyword evidence="4" id="KW-0378">Hydrolase</keyword>
<dbReference type="InterPro" id="IPR051121">
    <property type="entry name" value="FAH"/>
</dbReference>
<dbReference type="OrthoDB" id="5197601at2"/>
<proteinExistence type="inferred from homology"/>
<reference evidence="4 5" key="1">
    <citation type="submission" date="2019-02" db="EMBL/GenBank/DDBJ databases">
        <authorList>
            <person name="Li Y."/>
        </authorList>
    </citation>
    <scope>NUCLEOTIDE SEQUENCE [LARGE SCALE GENOMIC DNA]</scope>
    <source>
        <strain evidence="4 5">3-7</strain>
    </source>
</reference>